<dbReference type="RefSeq" id="WP_142017950.1">
    <property type="nucleotide sequence ID" value="NZ_VFPD01000001.1"/>
</dbReference>
<dbReference type="Proteomes" id="UP000316437">
    <property type="component" value="Unassembled WGS sequence"/>
</dbReference>
<protein>
    <submittedName>
        <fullName evidence="1">Uncharacterized protein</fullName>
    </submittedName>
</protein>
<dbReference type="AlphaFoldDB" id="A0A543ENN2"/>
<organism evidence="1 2">
    <name type="scientific">Chryseobacterium aquifrigidense</name>
    <dbReference type="NCBI Taxonomy" id="558021"/>
    <lineage>
        <taxon>Bacteria</taxon>
        <taxon>Pseudomonadati</taxon>
        <taxon>Bacteroidota</taxon>
        <taxon>Flavobacteriia</taxon>
        <taxon>Flavobacteriales</taxon>
        <taxon>Weeksellaceae</taxon>
        <taxon>Chryseobacterium group</taxon>
        <taxon>Chryseobacterium</taxon>
    </lineage>
</organism>
<evidence type="ECO:0000313" key="2">
    <source>
        <dbReference type="Proteomes" id="UP000316437"/>
    </source>
</evidence>
<keyword evidence="2" id="KW-1185">Reference proteome</keyword>
<reference evidence="1 2" key="1">
    <citation type="submission" date="2019-06" db="EMBL/GenBank/DDBJ databases">
        <title>Sorghum-associated microbial communities from plants grown in Nebraska, USA.</title>
        <authorList>
            <person name="Schachtman D."/>
        </authorList>
    </citation>
    <scope>NUCLEOTIDE SEQUENCE [LARGE SCALE GENOMIC DNA]</scope>
    <source>
        <strain evidence="1 2">110</strain>
    </source>
</reference>
<dbReference type="EMBL" id="VFPD01000001">
    <property type="protein sequence ID" value="TQM23205.1"/>
    <property type="molecule type" value="Genomic_DNA"/>
</dbReference>
<gene>
    <name evidence="1" type="ORF">FB551_2939</name>
</gene>
<name>A0A543ENN2_9FLAO</name>
<accession>A0A543ENN2</accession>
<sequence>MNYSFTELIQSRFQSSLVPSLILNAGTRKESYLIRLLTGTVSIANNYTSEIFIQKTNYSKLGKEVKKIISTKPIREALTHPLQLSDLDFYISTSEHSNDTYYELLIDEVCSYFFATEKENHTTSFLHLYRIIEYISYSFPLIYSSYSRDYFGTFNRLKSYFETAKSELSFFEKFQEKIIDSSLLESELEIDFTTVDPILASKYYTLLKNILDPSNLKTDVPNTKISFEYKFILKLVITLRNRYFHFAIGGQRNIRSNEIIQSDLFFKLVNDEILNWITIIYFEILNHSVSQRKI</sequence>
<proteinExistence type="predicted"/>
<evidence type="ECO:0000313" key="1">
    <source>
        <dbReference type="EMBL" id="TQM23205.1"/>
    </source>
</evidence>
<comment type="caution">
    <text evidence="1">The sequence shown here is derived from an EMBL/GenBank/DDBJ whole genome shotgun (WGS) entry which is preliminary data.</text>
</comment>